<dbReference type="RefSeq" id="WP_145351656.1">
    <property type="nucleotide sequence ID" value="NZ_CP036262.1"/>
</dbReference>
<dbReference type="OrthoDB" id="284962at2"/>
<evidence type="ECO:0000313" key="2">
    <source>
        <dbReference type="Proteomes" id="UP000320672"/>
    </source>
</evidence>
<name>A0A517MF38_9BACT</name>
<evidence type="ECO:0000313" key="1">
    <source>
        <dbReference type="EMBL" id="QDS93504.1"/>
    </source>
</evidence>
<dbReference type="AlphaFoldDB" id="A0A517MF38"/>
<proteinExistence type="predicted"/>
<dbReference type="Proteomes" id="UP000320672">
    <property type="component" value="Chromosome"/>
</dbReference>
<accession>A0A517MF38</accession>
<keyword evidence="2" id="KW-1185">Reference proteome</keyword>
<organism evidence="1 2">
    <name type="scientific">Roseimaritima multifibrata</name>
    <dbReference type="NCBI Taxonomy" id="1930274"/>
    <lineage>
        <taxon>Bacteria</taxon>
        <taxon>Pseudomonadati</taxon>
        <taxon>Planctomycetota</taxon>
        <taxon>Planctomycetia</taxon>
        <taxon>Pirellulales</taxon>
        <taxon>Pirellulaceae</taxon>
        <taxon>Roseimaritima</taxon>
    </lineage>
</organism>
<protein>
    <submittedName>
        <fullName evidence="1">Uncharacterized protein</fullName>
    </submittedName>
</protein>
<dbReference type="EMBL" id="CP036262">
    <property type="protein sequence ID" value="QDS93504.1"/>
    <property type="molecule type" value="Genomic_DNA"/>
</dbReference>
<dbReference type="KEGG" id="rml:FF011L_22740"/>
<gene>
    <name evidence="1" type="ORF">FF011L_22740</name>
</gene>
<reference evidence="1 2" key="1">
    <citation type="submission" date="2019-02" db="EMBL/GenBank/DDBJ databases">
        <title>Deep-cultivation of Planctomycetes and their phenomic and genomic characterization uncovers novel biology.</title>
        <authorList>
            <person name="Wiegand S."/>
            <person name="Jogler M."/>
            <person name="Boedeker C."/>
            <person name="Pinto D."/>
            <person name="Vollmers J."/>
            <person name="Rivas-Marin E."/>
            <person name="Kohn T."/>
            <person name="Peeters S.H."/>
            <person name="Heuer A."/>
            <person name="Rast P."/>
            <person name="Oberbeckmann S."/>
            <person name="Bunk B."/>
            <person name="Jeske O."/>
            <person name="Meyerdierks A."/>
            <person name="Storesund J.E."/>
            <person name="Kallscheuer N."/>
            <person name="Luecker S."/>
            <person name="Lage O.M."/>
            <person name="Pohl T."/>
            <person name="Merkel B.J."/>
            <person name="Hornburger P."/>
            <person name="Mueller R.-W."/>
            <person name="Bruemmer F."/>
            <person name="Labrenz M."/>
            <person name="Spormann A.M."/>
            <person name="Op den Camp H."/>
            <person name="Overmann J."/>
            <person name="Amann R."/>
            <person name="Jetten M.S.M."/>
            <person name="Mascher T."/>
            <person name="Medema M.H."/>
            <person name="Devos D.P."/>
            <person name="Kaster A.-K."/>
            <person name="Ovreas L."/>
            <person name="Rohde M."/>
            <person name="Galperin M.Y."/>
            <person name="Jogler C."/>
        </authorList>
    </citation>
    <scope>NUCLEOTIDE SEQUENCE [LARGE SCALE GENOMIC DNA]</scope>
    <source>
        <strain evidence="1 2">FF011L</strain>
    </source>
</reference>
<sequence length="173" mass="19671">MSIPQFSLPICAIGHVHARLQSTRILFLVMPLLLSAILFQTAIPLQAEDKRPAASTDSAAEQIKGKWVQYRKTAKGRFKTIKEHFGDHTILTVYDPQDKVVYSHRSDYEIDDTGRANVFIHRNRLILTGPNAGTKTAKESAYLFRIEGNKFYEVHGMLSDDRTAPSLKVWERE</sequence>